<evidence type="ECO:0000313" key="2">
    <source>
        <dbReference type="Proteomes" id="UP000681290"/>
    </source>
</evidence>
<proteinExistence type="predicted"/>
<keyword evidence="2" id="KW-1185">Reference proteome</keyword>
<comment type="caution">
    <text evidence="1">The sequence shown here is derived from an EMBL/GenBank/DDBJ whole genome shotgun (WGS) entry which is preliminary data.</text>
</comment>
<evidence type="ECO:0000313" key="1">
    <source>
        <dbReference type="EMBL" id="GIP58125.1"/>
    </source>
</evidence>
<dbReference type="EMBL" id="BOSM01000002">
    <property type="protein sequence ID" value="GIP58125.1"/>
    <property type="molecule type" value="Genomic_DNA"/>
</dbReference>
<reference evidence="1 2" key="1">
    <citation type="submission" date="2021-03" db="EMBL/GenBank/DDBJ databases">
        <title>Antimicrobial resistance genes in bacteria isolated from Japanese honey, and their potential for conferring macrolide and lincosamide resistance in the American foulbrood pathogen Paenibacillus larvae.</title>
        <authorList>
            <person name="Okamoto M."/>
            <person name="Kumagai M."/>
            <person name="Kanamori H."/>
            <person name="Takamatsu D."/>
        </authorList>
    </citation>
    <scope>NUCLEOTIDE SEQUENCE [LARGE SCALE GENOMIC DNA]</scope>
    <source>
        <strain evidence="1 2">J15TS10</strain>
    </source>
</reference>
<sequence length="199" mass="23251">MLRNIHPCSPVEQDFIWVAEYDDNTYLTEYNFDDKKGNLFDSIDKDRLLRFGIIGLGRRFHYEVWGGTFRVDGKMYEFFFETKDKTIPLTGNQIYYNDVISYKSAEVFLNPSTLQSVRGTTITSYTFGYKVGIDRENNELQFKAQCVIPYDSPLHFNFRLVSSKSLTGDFVIRKNGKEIDRIKTSLKKNVASELNWIIQ</sequence>
<gene>
    <name evidence="1" type="ORF">J15TS10_19390</name>
</gene>
<name>A0ABQ4MQ41_9BACL</name>
<accession>A0ABQ4MQ41</accession>
<organism evidence="1 2">
    <name type="scientific">Paenibacillus woosongensis</name>
    <dbReference type="NCBI Taxonomy" id="307580"/>
    <lineage>
        <taxon>Bacteria</taxon>
        <taxon>Bacillati</taxon>
        <taxon>Bacillota</taxon>
        <taxon>Bacilli</taxon>
        <taxon>Bacillales</taxon>
        <taxon>Paenibacillaceae</taxon>
        <taxon>Paenibacillus</taxon>
    </lineage>
</organism>
<protein>
    <submittedName>
        <fullName evidence="1">Uncharacterized protein</fullName>
    </submittedName>
</protein>
<dbReference type="Proteomes" id="UP000681290">
    <property type="component" value="Unassembled WGS sequence"/>
</dbReference>
<dbReference type="RefSeq" id="WP_213590562.1">
    <property type="nucleotide sequence ID" value="NZ_BOSM01000002.1"/>
</dbReference>